<feature type="compositionally biased region" description="Polar residues" evidence="1">
    <location>
        <begin position="34"/>
        <end position="46"/>
    </location>
</feature>
<feature type="compositionally biased region" description="Pro residues" evidence="1">
    <location>
        <begin position="61"/>
        <end position="71"/>
    </location>
</feature>
<dbReference type="Proteomes" id="UP000275078">
    <property type="component" value="Unassembled WGS sequence"/>
</dbReference>
<accession>A0A3N4IHH5</accession>
<gene>
    <name evidence="2" type="ORF">BJ508DRAFT_6497</name>
</gene>
<dbReference type="EMBL" id="ML119654">
    <property type="protein sequence ID" value="RPA85289.1"/>
    <property type="molecule type" value="Genomic_DNA"/>
</dbReference>
<organism evidence="2 3">
    <name type="scientific">Ascobolus immersus RN42</name>
    <dbReference type="NCBI Taxonomy" id="1160509"/>
    <lineage>
        <taxon>Eukaryota</taxon>
        <taxon>Fungi</taxon>
        <taxon>Dikarya</taxon>
        <taxon>Ascomycota</taxon>
        <taxon>Pezizomycotina</taxon>
        <taxon>Pezizomycetes</taxon>
        <taxon>Pezizales</taxon>
        <taxon>Ascobolaceae</taxon>
        <taxon>Ascobolus</taxon>
    </lineage>
</organism>
<dbReference type="AlphaFoldDB" id="A0A3N4IHH5"/>
<evidence type="ECO:0000256" key="1">
    <source>
        <dbReference type="SAM" id="MobiDB-lite"/>
    </source>
</evidence>
<sequence length="203" mass="22644">MPITKPLTPPSTPAHTPVKRPRGFLHNHKVENPNGDSLLTPPSSTGRDGKLKPALRAPTTNLPPLPQPTTPQPADNWHEPSPLYSLDPNPLTIHTFKCSSTVTTPTGYIPPSYSNREITSTSCGCCGWFFPRTRTQPYWGCEVEGCEMKRCEECMVYCGFFSDKCGILCTRYFMSYEYGRGWEKEDEEGGKARILKAGGAKWK</sequence>
<feature type="region of interest" description="Disordered" evidence="1">
    <location>
        <begin position="1"/>
        <end position="82"/>
    </location>
</feature>
<reference evidence="2 3" key="1">
    <citation type="journal article" date="2018" name="Nat. Ecol. Evol.">
        <title>Pezizomycetes genomes reveal the molecular basis of ectomycorrhizal truffle lifestyle.</title>
        <authorList>
            <person name="Murat C."/>
            <person name="Payen T."/>
            <person name="Noel B."/>
            <person name="Kuo A."/>
            <person name="Morin E."/>
            <person name="Chen J."/>
            <person name="Kohler A."/>
            <person name="Krizsan K."/>
            <person name="Balestrini R."/>
            <person name="Da Silva C."/>
            <person name="Montanini B."/>
            <person name="Hainaut M."/>
            <person name="Levati E."/>
            <person name="Barry K.W."/>
            <person name="Belfiori B."/>
            <person name="Cichocki N."/>
            <person name="Clum A."/>
            <person name="Dockter R.B."/>
            <person name="Fauchery L."/>
            <person name="Guy J."/>
            <person name="Iotti M."/>
            <person name="Le Tacon F."/>
            <person name="Lindquist E.A."/>
            <person name="Lipzen A."/>
            <person name="Malagnac F."/>
            <person name="Mello A."/>
            <person name="Molinier V."/>
            <person name="Miyauchi S."/>
            <person name="Poulain J."/>
            <person name="Riccioni C."/>
            <person name="Rubini A."/>
            <person name="Sitrit Y."/>
            <person name="Splivallo R."/>
            <person name="Traeger S."/>
            <person name="Wang M."/>
            <person name="Zifcakova L."/>
            <person name="Wipf D."/>
            <person name="Zambonelli A."/>
            <person name="Paolocci F."/>
            <person name="Nowrousian M."/>
            <person name="Ottonello S."/>
            <person name="Baldrian P."/>
            <person name="Spatafora J.W."/>
            <person name="Henrissat B."/>
            <person name="Nagy L.G."/>
            <person name="Aury J.M."/>
            <person name="Wincker P."/>
            <person name="Grigoriev I.V."/>
            <person name="Bonfante P."/>
            <person name="Martin F.M."/>
        </authorList>
    </citation>
    <scope>NUCLEOTIDE SEQUENCE [LARGE SCALE GENOMIC DNA]</scope>
    <source>
        <strain evidence="2 3">RN42</strain>
    </source>
</reference>
<evidence type="ECO:0000313" key="2">
    <source>
        <dbReference type="EMBL" id="RPA85289.1"/>
    </source>
</evidence>
<keyword evidence="3" id="KW-1185">Reference proteome</keyword>
<proteinExistence type="predicted"/>
<name>A0A3N4IHH5_ASCIM</name>
<protein>
    <submittedName>
        <fullName evidence="2">Uncharacterized protein</fullName>
    </submittedName>
</protein>
<feature type="compositionally biased region" description="Basic residues" evidence="1">
    <location>
        <begin position="17"/>
        <end position="27"/>
    </location>
</feature>
<evidence type="ECO:0000313" key="3">
    <source>
        <dbReference type="Proteomes" id="UP000275078"/>
    </source>
</evidence>